<comment type="caution">
    <text evidence="3">The sequence shown here is derived from an EMBL/GenBank/DDBJ whole genome shotgun (WGS) entry which is preliminary data.</text>
</comment>
<comment type="similarity">
    <text evidence="1">Belongs to the sulfur carrier protein TusA family.</text>
</comment>
<sequence length="75" mass="8348">MEANKEIDTRGLNCPLPILKAKKALSEMASGEVLKVVATDPGSVRDFQAFARQTGNELVEQSSANDEFVHYLRRR</sequence>
<evidence type="ECO:0000313" key="3">
    <source>
        <dbReference type="EMBL" id="RQP26152.1"/>
    </source>
</evidence>
<gene>
    <name evidence="3" type="ORF">DZC73_03685</name>
</gene>
<dbReference type="OrthoDB" id="9797551at2"/>
<accession>A0A3N7J5R0</accession>
<dbReference type="Gene3D" id="3.30.110.40">
    <property type="entry name" value="TusA-like domain"/>
    <property type="match status" value="1"/>
</dbReference>
<dbReference type="EMBL" id="QUSW01000001">
    <property type="protein sequence ID" value="RQP26152.1"/>
    <property type="molecule type" value="Genomic_DNA"/>
</dbReference>
<dbReference type="AlphaFoldDB" id="A0A3N7J5R0"/>
<dbReference type="InterPro" id="IPR036868">
    <property type="entry name" value="TusA-like_sf"/>
</dbReference>
<dbReference type="PANTHER" id="PTHR33279">
    <property type="entry name" value="SULFUR CARRIER PROTEIN YEDF-RELATED"/>
    <property type="match status" value="1"/>
</dbReference>
<dbReference type="PANTHER" id="PTHR33279:SF6">
    <property type="entry name" value="SULFUR CARRIER PROTEIN YEDF-RELATED"/>
    <property type="match status" value="1"/>
</dbReference>
<dbReference type="SUPFAM" id="SSF64307">
    <property type="entry name" value="SirA-like"/>
    <property type="match status" value="1"/>
</dbReference>
<evidence type="ECO:0000256" key="1">
    <source>
        <dbReference type="ARBA" id="ARBA00008984"/>
    </source>
</evidence>
<dbReference type="PROSITE" id="PS01148">
    <property type="entry name" value="UPF0033"/>
    <property type="match status" value="1"/>
</dbReference>
<reference evidence="3 4" key="1">
    <citation type="submission" date="2018-08" db="EMBL/GenBank/DDBJ databases">
        <authorList>
            <person name="Khan S.A."/>
            <person name="Jeon C.O."/>
            <person name="Chun B.H."/>
            <person name="Jeong S.E."/>
        </authorList>
    </citation>
    <scope>NUCLEOTIDE SEQUENCE [LARGE SCALE GENOMIC DNA]</scope>
    <source>
        <strain evidence="3 4">S-16</strain>
    </source>
</reference>
<dbReference type="Pfam" id="PF01206">
    <property type="entry name" value="TusA"/>
    <property type="match status" value="1"/>
</dbReference>
<reference evidence="3 4" key="2">
    <citation type="submission" date="2018-12" db="EMBL/GenBank/DDBJ databases">
        <title>Rhizobacter gummiphilus sp. nov., a rubber-degrading bacterium isolated from the soil of a botanical garden in Japan.</title>
        <authorList>
            <person name="Shunsuke S.S."/>
        </authorList>
    </citation>
    <scope>NUCLEOTIDE SEQUENCE [LARGE SCALE GENOMIC DNA]</scope>
    <source>
        <strain evidence="3 4">S-16</strain>
    </source>
</reference>
<protein>
    <submittedName>
        <fullName evidence="3">Sulfurtransferase TusA family protein</fullName>
    </submittedName>
</protein>
<proteinExistence type="inferred from homology"/>
<keyword evidence="4" id="KW-1185">Reference proteome</keyword>
<dbReference type="Proteomes" id="UP000267464">
    <property type="component" value="Unassembled WGS sequence"/>
</dbReference>
<evidence type="ECO:0000259" key="2">
    <source>
        <dbReference type="PROSITE" id="PS01148"/>
    </source>
</evidence>
<keyword evidence="3" id="KW-0808">Transferase</keyword>
<feature type="domain" description="UPF0033" evidence="2">
    <location>
        <begin position="7"/>
        <end position="31"/>
    </location>
</feature>
<dbReference type="InterPro" id="IPR001455">
    <property type="entry name" value="TusA-like"/>
</dbReference>
<dbReference type="GO" id="GO:0016740">
    <property type="term" value="F:transferase activity"/>
    <property type="evidence" value="ECO:0007669"/>
    <property type="project" value="UniProtKB-KW"/>
</dbReference>
<name>A0A3N7J5R0_9BURK</name>
<evidence type="ECO:0000313" key="4">
    <source>
        <dbReference type="Proteomes" id="UP000267464"/>
    </source>
</evidence>
<dbReference type="RefSeq" id="WP_124538826.1">
    <property type="nucleotide sequence ID" value="NZ_QUSW01000001.1"/>
</dbReference>
<organism evidence="3 4">
    <name type="scientific">Piscinibacter terrae</name>
    <dbReference type="NCBI Taxonomy" id="2496871"/>
    <lineage>
        <taxon>Bacteria</taxon>
        <taxon>Pseudomonadati</taxon>
        <taxon>Pseudomonadota</taxon>
        <taxon>Betaproteobacteria</taxon>
        <taxon>Burkholderiales</taxon>
        <taxon>Sphaerotilaceae</taxon>
        <taxon>Piscinibacter</taxon>
    </lineage>
</organism>
<dbReference type="CDD" id="cd00291">
    <property type="entry name" value="SirA_YedF_YeeD"/>
    <property type="match status" value="1"/>
</dbReference>